<comment type="caution">
    <text evidence="2">The sequence shown here is derived from an EMBL/GenBank/DDBJ whole genome shotgun (WGS) entry which is preliminary data.</text>
</comment>
<sequence>MATNSTHKLEAWPWPPPRCHRRLPALPRSLERPRPSPSTNNANDTETKSDGRRIRTGSGCHYPTQDPVLGQVSLFRSSPSPSLPAQALTRDRSLQLSCRGPPGEAAPDHTYVAYGYSVLPQTCAAVAVPADDGLELSQDVFYQIFGGLTFRCPVAPLASSGEPVAVSVKDRSLCSSTI</sequence>
<dbReference type="AlphaFoldDB" id="A0AAI9ZMX7"/>
<dbReference type="Proteomes" id="UP001243989">
    <property type="component" value="Unassembled WGS sequence"/>
</dbReference>
<dbReference type="GeneID" id="85475795"/>
<name>A0AAI9ZMX7_9PEZI</name>
<dbReference type="EMBL" id="JAHMHQ010000017">
    <property type="protein sequence ID" value="KAK1633602.1"/>
    <property type="molecule type" value="Genomic_DNA"/>
</dbReference>
<dbReference type="RefSeq" id="XP_060442209.1">
    <property type="nucleotide sequence ID" value="XM_060590933.1"/>
</dbReference>
<feature type="region of interest" description="Disordered" evidence="1">
    <location>
        <begin position="1"/>
        <end position="62"/>
    </location>
</feature>
<evidence type="ECO:0000313" key="3">
    <source>
        <dbReference type="Proteomes" id="UP001243989"/>
    </source>
</evidence>
<gene>
    <name evidence="2" type="ORF">BDP81DRAFT_434119</name>
</gene>
<organism evidence="2 3">
    <name type="scientific">Colletotrichum phormii</name>
    <dbReference type="NCBI Taxonomy" id="359342"/>
    <lineage>
        <taxon>Eukaryota</taxon>
        <taxon>Fungi</taxon>
        <taxon>Dikarya</taxon>
        <taxon>Ascomycota</taxon>
        <taxon>Pezizomycotina</taxon>
        <taxon>Sordariomycetes</taxon>
        <taxon>Hypocreomycetidae</taxon>
        <taxon>Glomerellales</taxon>
        <taxon>Glomerellaceae</taxon>
        <taxon>Colletotrichum</taxon>
        <taxon>Colletotrichum acutatum species complex</taxon>
    </lineage>
</organism>
<evidence type="ECO:0000256" key="1">
    <source>
        <dbReference type="SAM" id="MobiDB-lite"/>
    </source>
</evidence>
<keyword evidence="3" id="KW-1185">Reference proteome</keyword>
<proteinExistence type="predicted"/>
<accession>A0AAI9ZMX7</accession>
<protein>
    <submittedName>
        <fullName evidence="2">Uncharacterized protein</fullName>
    </submittedName>
</protein>
<reference evidence="2" key="1">
    <citation type="submission" date="2021-06" db="EMBL/GenBank/DDBJ databases">
        <title>Comparative genomics, transcriptomics and evolutionary studies reveal genomic signatures of adaptation to plant cell wall in hemibiotrophic fungi.</title>
        <authorList>
            <consortium name="DOE Joint Genome Institute"/>
            <person name="Baroncelli R."/>
            <person name="Diaz J.F."/>
            <person name="Benocci T."/>
            <person name="Peng M."/>
            <person name="Battaglia E."/>
            <person name="Haridas S."/>
            <person name="Andreopoulos W."/>
            <person name="Labutti K."/>
            <person name="Pangilinan J."/>
            <person name="Floch G.L."/>
            <person name="Makela M.R."/>
            <person name="Henrissat B."/>
            <person name="Grigoriev I.V."/>
            <person name="Crouch J.A."/>
            <person name="De Vries R.P."/>
            <person name="Sukno S.A."/>
            <person name="Thon M.R."/>
        </authorList>
    </citation>
    <scope>NUCLEOTIDE SEQUENCE</scope>
    <source>
        <strain evidence="2">CBS 102054</strain>
    </source>
</reference>
<evidence type="ECO:0000313" key="2">
    <source>
        <dbReference type="EMBL" id="KAK1633602.1"/>
    </source>
</evidence>